<feature type="region of interest" description="Disordered" evidence="1">
    <location>
        <begin position="88"/>
        <end position="192"/>
    </location>
</feature>
<evidence type="ECO:0000313" key="3">
    <source>
        <dbReference type="EMBL" id="GIH19167.1"/>
    </source>
</evidence>
<evidence type="ECO:0000256" key="2">
    <source>
        <dbReference type="SAM" id="Phobius"/>
    </source>
</evidence>
<keyword evidence="2" id="KW-1133">Transmembrane helix</keyword>
<feature type="compositionally biased region" description="Low complexity" evidence="1">
    <location>
        <begin position="177"/>
        <end position="191"/>
    </location>
</feature>
<dbReference type="Proteomes" id="UP000642748">
    <property type="component" value="Unassembled WGS sequence"/>
</dbReference>
<feature type="transmembrane region" description="Helical" evidence="2">
    <location>
        <begin position="57"/>
        <end position="79"/>
    </location>
</feature>
<evidence type="ECO:0000313" key="4">
    <source>
        <dbReference type="Proteomes" id="UP000642748"/>
    </source>
</evidence>
<feature type="compositionally biased region" description="Pro residues" evidence="1">
    <location>
        <begin position="151"/>
        <end position="176"/>
    </location>
</feature>
<feature type="transmembrane region" description="Helical" evidence="2">
    <location>
        <begin position="32"/>
        <end position="51"/>
    </location>
</feature>
<keyword evidence="2" id="KW-0812">Transmembrane</keyword>
<comment type="caution">
    <text evidence="3">The sequence shown here is derived from an EMBL/GenBank/DDBJ whole genome shotgun (WGS) entry which is preliminary data.</text>
</comment>
<feature type="transmembrane region" description="Helical" evidence="2">
    <location>
        <begin position="6"/>
        <end position="25"/>
    </location>
</feature>
<protein>
    <recommendedName>
        <fullName evidence="5">DUF2637 domain-containing protein</fullName>
    </recommendedName>
</protein>
<dbReference type="RefSeq" id="WP_203922638.1">
    <property type="nucleotide sequence ID" value="NZ_BONZ01000077.1"/>
</dbReference>
<evidence type="ECO:0000256" key="1">
    <source>
        <dbReference type="SAM" id="MobiDB-lite"/>
    </source>
</evidence>
<accession>A0A8J3VU65</accession>
<name>A0A8J3VU65_9ACTN</name>
<evidence type="ECO:0008006" key="5">
    <source>
        <dbReference type="Google" id="ProtNLM"/>
    </source>
</evidence>
<dbReference type="EMBL" id="BONZ01000077">
    <property type="protein sequence ID" value="GIH19167.1"/>
    <property type="molecule type" value="Genomic_DNA"/>
</dbReference>
<keyword evidence="2" id="KW-0472">Membrane</keyword>
<reference evidence="3" key="1">
    <citation type="submission" date="2021-01" db="EMBL/GenBank/DDBJ databases">
        <title>Whole genome shotgun sequence of Rugosimonospora africana NBRC 104875.</title>
        <authorList>
            <person name="Komaki H."/>
            <person name="Tamura T."/>
        </authorList>
    </citation>
    <scope>NUCLEOTIDE SEQUENCE</scope>
    <source>
        <strain evidence="3">NBRC 104875</strain>
    </source>
</reference>
<feature type="compositionally biased region" description="Pro residues" evidence="1">
    <location>
        <begin position="111"/>
        <end position="141"/>
    </location>
</feature>
<organism evidence="3 4">
    <name type="scientific">Rugosimonospora africana</name>
    <dbReference type="NCBI Taxonomy" id="556532"/>
    <lineage>
        <taxon>Bacteria</taxon>
        <taxon>Bacillati</taxon>
        <taxon>Actinomycetota</taxon>
        <taxon>Actinomycetes</taxon>
        <taxon>Micromonosporales</taxon>
        <taxon>Micromonosporaceae</taxon>
        <taxon>Rugosimonospora</taxon>
    </lineage>
</organism>
<feature type="compositionally biased region" description="Polar residues" evidence="1">
    <location>
        <begin position="90"/>
        <end position="101"/>
    </location>
</feature>
<keyword evidence="4" id="KW-1185">Reference proteome</keyword>
<feature type="region of interest" description="Disordered" evidence="1">
    <location>
        <begin position="252"/>
        <end position="274"/>
    </location>
</feature>
<proteinExistence type="predicted"/>
<dbReference type="AlphaFoldDB" id="A0A8J3VU65"/>
<sequence length="274" mass="28838">MPVAVDGYVVVALVLWMSPVPATVANFAKHNTYGAAGIGILAQSAYHLLFIMSTDRAVWRVVLAAIVGALPPTFAGLAVHMRALIRRESTNTNNTGPSTVDETVPTADPQPTTPAAPDPTPAPVPEVTPEPTPVPADPDIPTPNQVAARITPPPSILRPVPAHRPGPDARPTPTRPNTPTTTPAQLAPPATDMHVTEPGAAQLALPIVSPALLTRARDVARQYRTEHGTPIPRGTLAVRLQVSSEQAAQLLAAMESNRTEPVPTVNGRRTEATR</sequence>
<gene>
    <name evidence="3" type="ORF">Raf01_73390</name>
</gene>